<sequence length="375" mass="43089">MNNRKKLFTEHQLHELCSRPLQPHEVETNLDGNAPTTFTKYQGEHSPRVRSNELQQSGNGSQSDEHDALTFGRAGNGAPVRTKSGRIRTAIVGNPEIRFQENESVQKTIYNSIRYSSNREDKEHYSHILEDQIKTRRMQEMEEREKIFSKLVPWSKLRGLNGDGQDLEGLTGETALLQDKNFFDKMGWSGSGDPRKRNVEVRAFEVEEMQKELEGIRLRKESEAHDIKSPQAGVELVPLLKDKVTGKPRKDPNTGYMMNHSLPSTDVTKTADPKKLRFFLLIETLVRTGKVILTLSTIKLMQGNMLIKLRKKNDEEQQKRHFESWETFWGRPGYGAPKDGRGPQKENLMKLLHYSTTERSPNNVELITLERLPVK</sequence>
<feature type="compositionally biased region" description="Polar residues" evidence="1">
    <location>
        <begin position="52"/>
        <end position="62"/>
    </location>
</feature>
<reference evidence="2" key="1">
    <citation type="submission" date="2021-02" db="EMBL/GenBank/DDBJ databases">
        <authorList>
            <person name="Bekaert M."/>
        </authorList>
    </citation>
    <scope>NUCLEOTIDE SEQUENCE</scope>
    <source>
        <strain evidence="2">IoA-00</strain>
    </source>
</reference>
<keyword evidence="3" id="KW-1185">Reference proteome</keyword>
<dbReference type="OrthoDB" id="6381546at2759"/>
<dbReference type="Proteomes" id="UP000675881">
    <property type="component" value="Chromosome 7"/>
</dbReference>
<accession>A0A7R8D1L3</accession>
<evidence type="ECO:0000256" key="1">
    <source>
        <dbReference type="SAM" id="MobiDB-lite"/>
    </source>
</evidence>
<dbReference type="AlphaFoldDB" id="A0A7R8D1L3"/>
<dbReference type="EMBL" id="HG994586">
    <property type="protein sequence ID" value="CAF2995449.1"/>
    <property type="molecule type" value="Genomic_DNA"/>
</dbReference>
<evidence type="ECO:0000313" key="2">
    <source>
        <dbReference type="EMBL" id="CAF2995449.1"/>
    </source>
</evidence>
<feature type="compositionally biased region" description="Polar residues" evidence="1">
    <location>
        <begin position="30"/>
        <end position="40"/>
    </location>
</feature>
<evidence type="ECO:0000313" key="3">
    <source>
        <dbReference type="Proteomes" id="UP000675881"/>
    </source>
</evidence>
<protein>
    <submittedName>
        <fullName evidence="2">(salmon louse) hypothetical protein</fullName>
    </submittedName>
</protein>
<organism evidence="2 3">
    <name type="scientific">Lepeophtheirus salmonis</name>
    <name type="common">Salmon louse</name>
    <name type="synonym">Caligus salmonis</name>
    <dbReference type="NCBI Taxonomy" id="72036"/>
    <lineage>
        <taxon>Eukaryota</taxon>
        <taxon>Metazoa</taxon>
        <taxon>Ecdysozoa</taxon>
        <taxon>Arthropoda</taxon>
        <taxon>Crustacea</taxon>
        <taxon>Multicrustacea</taxon>
        <taxon>Hexanauplia</taxon>
        <taxon>Copepoda</taxon>
        <taxon>Siphonostomatoida</taxon>
        <taxon>Caligidae</taxon>
        <taxon>Lepeophtheirus</taxon>
    </lineage>
</organism>
<feature type="region of interest" description="Disordered" evidence="1">
    <location>
        <begin position="22"/>
        <end position="82"/>
    </location>
</feature>
<name>A0A7R8D1L3_LEPSM</name>
<gene>
    <name evidence="2" type="ORF">LSAA_13218</name>
</gene>
<proteinExistence type="predicted"/>
<feature type="compositionally biased region" description="Basic and acidic residues" evidence="1">
    <location>
        <begin position="42"/>
        <end position="51"/>
    </location>
</feature>